<dbReference type="GO" id="GO:0003824">
    <property type="term" value="F:catalytic activity"/>
    <property type="evidence" value="ECO:0007669"/>
    <property type="project" value="UniProtKB-ARBA"/>
</dbReference>
<dbReference type="NCBIfam" id="TIGR00254">
    <property type="entry name" value="GGDEF"/>
    <property type="match status" value="1"/>
</dbReference>
<dbReference type="OrthoDB" id="7216521at2"/>
<reference evidence="2 3" key="1">
    <citation type="submission" date="2017-03" db="EMBL/GenBank/DDBJ databases">
        <authorList>
            <person name="Afonso C.L."/>
            <person name="Miller P.J."/>
            <person name="Scott M.A."/>
            <person name="Spackman E."/>
            <person name="Goraichik I."/>
            <person name="Dimitrov K.M."/>
            <person name="Suarez D.L."/>
            <person name="Swayne D.E."/>
        </authorList>
    </citation>
    <scope>NUCLEOTIDE SEQUENCE [LARGE SCALE GENOMIC DNA]</scope>
    <source>
        <strain evidence="2 3">CECT 7691</strain>
    </source>
</reference>
<gene>
    <name evidence="2" type="primary">cph2_1</name>
    <name evidence="2" type="ORF">OCH7691_00726</name>
</gene>
<dbReference type="Proteomes" id="UP000193200">
    <property type="component" value="Unassembled WGS sequence"/>
</dbReference>
<dbReference type="InterPro" id="IPR043128">
    <property type="entry name" value="Rev_trsase/Diguanyl_cyclase"/>
</dbReference>
<dbReference type="PANTHER" id="PTHR44757:SF2">
    <property type="entry name" value="BIOFILM ARCHITECTURE MAINTENANCE PROTEIN MBAA"/>
    <property type="match status" value="1"/>
</dbReference>
<dbReference type="AlphaFoldDB" id="A0A1Y5RY58"/>
<feature type="domain" description="GGDEF" evidence="1">
    <location>
        <begin position="428"/>
        <end position="562"/>
    </location>
</feature>
<accession>A0A1Y5RY58</accession>
<dbReference type="PANTHER" id="PTHR44757">
    <property type="entry name" value="DIGUANYLATE CYCLASE DGCP"/>
    <property type="match status" value="1"/>
</dbReference>
<dbReference type="NCBIfam" id="TIGR00229">
    <property type="entry name" value="sensory_box"/>
    <property type="match status" value="1"/>
</dbReference>
<dbReference type="RefSeq" id="WP_139839501.1">
    <property type="nucleotide sequence ID" value="NZ_FWFR01000001.1"/>
</dbReference>
<dbReference type="FunFam" id="3.30.70.270:FF:000001">
    <property type="entry name" value="Diguanylate cyclase domain protein"/>
    <property type="match status" value="1"/>
</dbReference>
<dbReference type="EMBL" id="FWFR01000001">
    <property type="protein sequence ID" value="SLN25335.1"/>
    <property type="molecule type" value="Genomic_DNA"/>
</dbReference>
<dbReference type="InterPro" id="IPR035965">
    <property type="entry name" value="PAS-like_dom_sf"/>
</dbReference>
<keyword evidence="3" id="KW-1185">Reference proteome</keyword>
<evidence type="ECO:0000313" key="3">
    <source>
        <dbReference type="Proteomes" id="UP000193200"/>
    </source>
</evidence>
<dbReference type="Gene3D" id="3.30.450.20">
    <property type="entry name" value="PAS domain"/>
    <property type="match status" value="1"/>
</dbReference>
<dbReference type="SUPFAM" id="SSF55781">
    <property type="entry name" value="GAF domain-like"/>
    <property type="match status" value="1"/>
</dbReference>
<dbReference type="Pfam" id="PF00990">
    <property type="entry name" value="GGDEF"/>
    <property type="match status" value="1"/>
</dbReference>
<dbReference type="InterPro" id="IPR052155">
    <property type="entry name" value="Biofilm_reg_signaling"/>
</dbReference>
<dbReference type="SMART" id="SM00267">
    <property type="entry name" value="GGDEF"/>
    <property type="match status" value="1"/>
</dbReference>
<dbReference type="CDD" id="cd01949">
    <property type="entry name" value="GGDEF"/>
    <property type="match status" value="1"/>
</dbReference>
<evidence type="ECO:0000259" key="1">
    <source>
        <dbReference type="PROSITE" id="PS50887"/>
    </source>
</evidence>
<sequence>MNVPLGLEAWDSAADAALPEALANLIEMFPGPAFLVDGDGVHMHGNVIAEPLLAVLDSLPLDAPLRRSLIQVVRSGKSVQRSMKLPDLMPERVYDLSLIPMPGDGQPVSLVLGRDVSVERNLKTALISAREMYKSLVECSADFAWETDARGQFSFVSPRGALGYSASELAGSPVARLFRPAADEIDPFQSSEPVDAHEIVAERADGKEAVLVASSRPYFGAGGAWRGCRGVCKDVTAERRQAAALARADERERLLGGIIAAIRAEVEASDMYDACLQRLVPAMAAGGAIIFRWPHAAGEGPVAVARLGVKARDALAVARTLPRDPDGRATIEMRSDDDNWLYAVCGTGKAPLGGIAVRRDRSRETWNGDERNLLERVGGHLGIALEQLDHREELLRLARTDPLSGLLNRHAFESELKMRLERFSEPHHAGALLYVDLDGFKKINDELGHHAGDEALVRVASILRTGSRAADLVSRYGGDEFVVWLHKTDLDGARKRAARLLSDIAELRASNPSLPSTFGASIGIAVGSGAGLKTVGALLQAADRAMYESKHKGRNMISVMDDAALRPGRGKGDA</sequence>
<dbReference type="InterPro" id="IPR000160">
    <property type="entry name" value="GGDEF_dom"/>
</dbReference>
<dbReference type="SUPFAM" id="SSF55785">
    <property type="entry name" value="PYP-like sensor domain (PAS domain)"/>
    <property type="match status" value="1"/>
</dbReference>
<proteinExistence type="predicted"/>
<dbReference type="SUPFAM" id="SSF55073">
    <property type="entry name" value="Nucleotide cyclase"/>
    <property type="match status" value="1"/>
</dbReference>
<organism evidence="2 3">
    <name type="scientific">Oceanibacterium hippocampi</name>
    <dbReference type="NCBI Taxonomy" id="745714"/>
    <lineage>
        <taxon>Bacteria</taxon>
        <taxon>Pseudomonadati</taxon>
        <taxon>Pseudomonadota</taxon>
        <taxon>Alphaproteobacteria</taxon>
        <taxon>Sneathiellales</taxon>
        <taxon>Sneathiellaceae</taxon>
        <taxon>Oceanibacterium</taxon>
    </lineage>
</organism>
<dbReference type="InterPro" id="IPR029787">
    <property type="entry name" value="Nucleotide_cyclase"/>
</dbReference>
<dbReference type="PROSITE" id="PS50887">
    <property type="entry name" value="GGDEF"/>
    <property type="match status" value="1"/>
</dbReference>
<protein>
    <submittedName>
        <fullName evidence="2">Phytochrome-like protein cph2</fullName>
    </submittedName>
</protein>
<dbReference type="InterPro" id="IPR000014">
    <property type="entry name" value="PAS"/>
</dbReference>
<evidence type="ECO:0000313" key="2">
    <source>
        <dbReference type="EMBL" id="SLN25335.1"/>
    </source>
</evidence>
<dbReference type="Gene3D" id="3.30.70.270">
    <property type="match status" value="1"/>
</dbReference>
<name>A0A1Y5RY58_9PROT</name>
<dbReference type="InParanoid" id="A0A1Y5RY58"/>